<dbReference type="EMBL" id="UINC01022689">
    <property type="protein sequence ID" value="SVA92821.1"/>
    <property type="molecule type" value="Genomic_DNA"/>
</dbReference>
<name>A0A381ZV23_9ZZZZ</name>
<sequence length="430" mass="47343">MRIRATIPAVLCLTALWALPISGQVSLSKSERDGQPVYVIENKYVRSEIAYTRARSPLSYFDKITQVEQLRQLAPLNGNHGKPTGHGGVAEAVPWTGGSPYMGYLWTQPWEMTARTYDDHVVLTGEITFPYPDPVTGRLCELRFQKTMTAYEGSTRLKMDYHIQNVGDRPARFQHCVHGSPCVGGTCDDGDYFFAPGDRSWVVWSSLFPQLKIPDQSWHSWPFDEAVDFTETDAEGGLQLFVPARWGVMGDDKTKEVMAMVSSPVTVGGTREIPVYMGYTRGRGNYYLEPSLTKHISNHDDRWEREGYSVDLDRGEACVYTVDMAMFHGVSKEQVMDVHSLTGDYLLLSAPTVKVDSKRARIDVAIAVTGDARLSVVEASTGEVLSATDLTPGNVQSIKEEVSLSSAGAEVNVLLTNAAGEQVLVGGTDG</sequence>
<gene>
    <name evidence="1" type="ORF">METZ01_LOCUS145675</name>
</gene>
<organism evidence="1">
    <name type="scientific">marine metagenome</name>
    <dbReference type="NCBI Taxonomy" id="408172"/>
    <lineage>
        <taxon>unclassified sequences</taxon>
        <taxon>metagenomes</taxon>
        <taxon>ecological metagenomes</taxon>
    </lineage>
</organism>
<evidence type="ECO:0008006" key="2">
    <source>
        <dbReference type="Google" id="ProtNLM"/>
    </source>
</evidence>
<dbReference type="AlphaFoldDB" id="A0A381ZV23"/>
<reference evidence="1" key="1">
    <citation type="submission" date="2018-05" db="EMBL/GenBank/DDBJ databases">
        <authorList>
            <person name="Lanie J.A."/>
            <person name="Ng W.-L."/>
            <person name="Kazmierczak K.M."/>
            <person name="Andrzejewski T.M."/>
            <person name="Davidsen T.M."/>
            <person name="Wayne K.J."/>
            <person name="Tettelin H."/>
            <person name="Glass J.I."/>
            <person name="Rusch D."/>
            <person name="Podicherti R."/>
            <person name="Tsui H.-C.T."/>
            <person name="Winkler M.E."/>
        </authorList>
    </citation>
    <scope>NUCLEOTIDE SEQUENCE</scope>
</reference>
<dbReference type="InterPro" id="IPR014718">
    <property type="entry name" value="GH-type_carb-bd"/>
</dbReference>
<proteinExistence type="predicted"/>
<dbReference type="GO" id="GO:0030246">
    <property type="term" value="F:carbohydrate binding"/>
    <property type="evidence" value="ECO:0007669"/>
    <property type="project" value="InterPro"/>
</dbReference>
<evidence type="ECO:0000313" key="1">
    <source>
        <dbReference type="EMBL" id="SVA92821.1"/>
    </source>
</evidence>
<protein>
    <recommendedName>
        <fullName evidence="2">DUF5107 domain-containing protein</fullName>
    </recommendedName>
</protein>
<dbReference type="Gene3D" id="2.70.98.10">
    <property type="match status" value="1"/>
</dbReference>
<accession>A0A381ZV23</accession>